<protein>
    <recommendedName>
        <fullName evidence="9">RNA polymerase sigma-70 domain-containing protein</fullName>
    </recommendedName>
</protein>
<dbReference type="GO" id="GO:0006352">
    <property type="term" value="P:DNA-templated transcription initiation"/>
    <property type="evidence" value="ECO:0007669"/>
    <property type="project" value="InterPro"/>
</dbReference>
<dbReference type="GO" id="GO:0003677">
    <property type="term" value="F:DNA binding"/>
    <property type="evidence" value="ECO:0007669"/>
    <property type="project" value="UniProtKB-KW"/>
</dbReference>
<feature type="domain" description="RNA polymerase sigma-70 region 4" evidence="7">
    <location>
        <begin position="219"/>
        <end position="266"/>
    </location>
</feature>
<dbReference type="PANTHER" id="PTHR30385">
    <property type="entry name" value="SIGMA FACTOR F FLAGELLAR"/>
    <property type="match status" value="1"/>
</dbReference>
<dbReference type="GO" id="GO:0016987">
    <property type="term" value="F:sigma factor activity"/>
    <property type="evidence" value="ECO:0007669"/>
    <property type="project" value="UniProtKB-KW"/>
</dbReference>
<evidence type="ECO:0000256" key="2">
    <source>
        <dbReference type="ARBA" id="ARBA00023082"/>
    </source>
</evidence>
<dbReference type="Pfam" id="PF04545">
    <property type="entry name" value="Sigma70_r4"/>
    <property type="match status" value="1"/>
</dbReference>
<dbReference type="EMBL" id="UINC01059485">
    <property type="protein sequence ID" value="SVB82948.1"/>
    <property type="molecule type" value="Genomic_DNA"/>
</dbReference>
<dbReference type="InterPro" id="IPR013325">
    <property type="entry name" value="RNA_pol_sigma_r2"/>
</dbReference>
<dbReference type="CDD" id="cd06171">
    <property type="entry name" value="Sigma70_r4"/>
    <property type="match status" value="1"/>
</dbReference>
<evidence type="ECO:0000259" key="7">
    <source>
        <dbReference type="Pfam" id="PF04545"/>
    </source>
</evidence>
<dbReference type="Gene3D" id="1.20.140.160">
    <property type="match status" value="1"/>
</dbReference>
<evidence type="ECO:0000313" key="8">
    <source>
        <dbReference type="EMBL" id="SVB82948.1"/>
    </source>
</evidence>
<sequence>MSLPATVAQRSTGGINISSEDRLREAARLYKRTMSDEKEREKLIENYLPLVKSIVSRMRHHFPDTVESEDLYGIGAKALVLAVNQFDPSKGRSFGSYAGLRIKGSLLDELRRIDCLPRANRAKARSLQATIAELESKYQRPVSENEVRQELNVDEREYRKLLKETQPVTFVPLDAPIDSNAGDGGTPSTLSDVLSDPTETDALEKTESRERVALLRERIKELPDQQKKILALYYYEEMKLAEIAQIFGLTEGRISQILSHTIISLRSHFRTLSQINIKI</sequence>
<evidence type="ECO:0000256" key="4">
    <source>
        <dbReference type="ARBA" id="ARBA00023163"/>
    </source>
</evidence>
<dbReference type="InterPro" id="IPR007630">
    <property type="entry name" value="RNA_pol_sigma70_r4"/>
</dbReference>
<dbReference type="SUPFAM" id="SSF88946">
    <property type="entry name" value="Sigma2 domain of RNA polymerase sigma factors"/>
    <property type="match status" value="1"/>
</dbReference>
<proteinExistence type="predicted"/>
<name>A0A382H6L9_9ZZZZ</name>
<accession>A0A382H6L9</accession>
<dbReference type="NCBIfam" id="TIGR02937">
    <property type="entry name" value="sigma70-ECF"/>
    <property type="match status" value="1"/>
</dbReference>
<organism evidence="8">
    <name type="scientific">marine metagenome</name>
    <dbReference type="NCBI Taxonomy" id="408172"/>
    <lineage>
        <taxon>unclassified sequences</taxon>
        <taxon>metagenomes</taxon>
        <taxon>ecological metagenomes</taxon>
    </lineage>
</organism>
<gene>
    <name evidence="8" type="ORF">METZ01_LOCUS235802</name>
</gene>
<dbReference type="SUPFAM" id="SSF88659">
    <property type="entry name" value="Sigma3 and sigma4 domains of RNA polymerase sigma factors"/>
    <property type="match status" value="2"/>
</dbReference>
<keyword evidence="2" id="KW-0731">Sigma factor</keyword>
<dbReference type="InterPro" id="IPR007627">
    <property type="entry name" value="RNA_pol_sigma70_r2"/>
</dbReference>
<keyword evidence="4" id="KW-0804">Transcription</keyword>
<keyword evidence="1" id="KW-0805">Transcription regulation</keyword>
<feature type="region of interest" description="Disordered" evidence="5">
    <location>
        <begin position="173"/>
        <end position="206"/>
    </location>
</feature>
<evidence type="ECO:0008006" key="9">
    <source>
        <dbReference type="Google" id="ProtNLM"/>
    </source>
</evidence>
<dbReference type="Pfam" id="PF04542">
    <property type="entry name" value="Sigma70_r2"/>
    <property type="match status" value="1"/>
</dbReference>
<evidence type="ECO:0000256" key="5">
    <source>
        <dbReference type="SAM" id="MobiDB-lite"/>
    </source>
</evidence>
<dbReference type="InterPro" id="IPR014284">
    <property type="entry name" value="RNA_pol_sigma-70_dom"/>
</dbReference>
<evidence type="ECO:0000259" key="6">
    <source>
        <dbReference type="Pfam" id="PF04542"/>
    </source>
</evidence>
<dbReference type="InterPro" id="IPR013324">
    <property type="entry name" value="RNA_pol_sigma_r3/r4-like"/>
</dbReference>
<dbReference type="AlphaFoldDB" id="A0A382H6L9"/>
<dbReference type="InterPro" id="IPR000943">
    <property type="entry name" value="RNA_pol_sigma70"/>
</dbReference>
<dbReference type="PIRSF" id="PIRSF000770">
    <property type="entry name" value="RNA_pol_sigma-SigE/K"/>
    <property type="match status" value="1"/>
</dbReference>
<dbReference type="NCBIfam" id="TIGR02479">
    <property type="entry name" value="FliA_WhiG"/>
    <property type="match status" value="1"/>
</dbReference>
<dbReference type="PANTHER" id="PTHR30385:SF7">
    <property type="entry name" value="RNA POLYMERASE SIGMA FACTOR FLIA"/>
    <property type="match status" value="1"/>
</dbReference>
<reference evidence="8" key="1">
    <citation type="submission" date="2018-05" db="EMBL/GenBank/DDBJ databases">
        <authorList>
            <person name="Lanie J.A."/>
            <person name="Ng W.-L."/>
            <person name="Kazmierczak K.M."/>
            <person name="Andrzejewski T.M."/>
            <person name="Davidsen T.M."/>
            <person name="Wayne K.J."/>
            <person name="Tettelin H."/>
            <person name="Glass J.I."/>
            <person name="Rusch D."/>
            <person name="Podicherti R."/>
            <person name="Tsui H.-C.T."/>
            <person name="Winkler M.E."/>
        </authorList>
    </citation>
    <scope>NUCLEOTIDE SEQUENCE</scope>
</reference>
<evidence type="ECO:0000256" key="3">
    <source>
        <dbReference type="ARBA" id="ARBA00023125"/>
    </source>
</evidence>
<dbReference type="InterPro" id="IPR012845">
    <property type="entry name" value="RNA_pol_sigma_FliA_WhiG"/>
</dbReference>
<keyword evidence="3" id="KW-0238">DNA-binding</keyword>
<dbReference type="GO" id="GO:0003899">
    <property type="term" value="F:DNA-directed RNA polymerase activity"/>
    <property type="evidence" value="ECO:0007669"/>
    <property type="project" value="InterPro"/>
</dbReference>
<feature type="domain" description="RNA polymerase sigma-70 region 2" evidence="6">
    <location>
        <begin position="43"/>
        <end position="112"/>
    </location>
</feature>
<evidence type="ECO:0000256" key="1">
    <source>
        <dbReference type="ARBA" id="ARBA00023015"/>
    </source>
</evidence>
<dbReference type="Gene3D" id="1.10.1740.10">
    <property type="match status" value="1"/>
</dbReference>